<name>A0ABY7U6X9_9CORY</name>
<evidence type="ECO:0000256" key="1">
    <source>
        <dbReference type="SAM" id="Coils"/>
    </source>
</evidence>
<dbReference type="Proteomes" id="UP001220064">
    <property type="component" value="Chromosome"/>
</dbReference>
<evidence type="ECO:0000313" key="3">
    <source>
        <dbReference type="Proteomes" id="UP001220064"/>
    </source>
</evidence>
<evidence type="ECO:0000313" key="2">
    <source>
        <dbReference type="EMBL" id="WCZ32453.1"/>
    </source>
</evidence>
<sequence length="55" mass="6235">MPAPKPHDPRAPRVTPDEVDQRVADILREDADDLEAEKDQLERAHAVLHDALQEN</sequence>
<dbReference type="EMBL" id="CP063189">
    <property type="protein sequence ID" value="WCZ32453.1"/>
    <property type="molecule type" value="Genomic_DNA"/>
</dbReference>
<organism evidence="2 3">
    <name type="scientific">Corynebacterium massiliense DSM 45435</name>
    <dbReference type="NCBI Taxonomy" id="1121364"/>
    <lineage>
        <taxon>Bacteria</taxon>
        <taxon>Bacillati</taxon>
        <taxon>Actinomycetota</taxon>
        <taxon>Actinomycetes</taxon>
        <taxon>Mycobacteriales</taxon>
        <taxon>Corynebacteriaceae</taxon>
        <taxon>Corynebacterium</taxon>
    </lineage>
</organism>
<keyword evidence="3" id="KW-1185">Reference proteome</keyword>
<dbReference type="RefSeq" id="WP_022863814.1">
    <property type="nucleotide sequence ID" value="NZ_ATVG01000019.1"/>
</dbReference>
<reference evidence="2 3" key="1">
    <citation type="submission" date="2020-10" db="EMBL/GenBank/DDBJ databases">
        <title>Complete genome sequence of Corynebacterium massiliense DSM 45435, type strain of Corynebacterium massiliense.</title>
        <authorList>
            <person name="Busche T."/>
            <person name="Kalinowski J."/>
            <person name="Ruckert C."/>
        </authorList>
    </citation>
    <scope>NUCLEOTIDE SEQUENCE [LARGE SCALE GENOMIC DNA]</scope>
    <source>
        <strain evidence="2 3">DSM 45435</strain>
    </source>
</reference>
<protein>
    <recommendedName>
        <fullName evidence="4">Nucleotide exchange factor GrpE</fullName>
    </recommendedName>
</protein>
<proteinExistence type="predicted"/>
<gene>
    <name evidence="2" type="ORF">CMASS_05050</name>
</gene>
<evidence type="ECO:0008006" key="4">
    <source>
        <dbReference type="Google" id="ProtNLM"/>
    </source>
</evidence>
<feature type="coiled-coil region" evidence="1">
    <location>
        <begin position="24"/>
        <end position="54"/>
    </location>
</feature>
<keyword evidence="1" id="KW-0175">Coiled coil</keyword>
<accession>A0ABY7U6X9</accession>